<feature type="domain" description="CAP-Gly" evidence="1">
    <location>
        <begin position="73"/>
        <end position="115"/>
    </location>
</feature>
<dbReference type="InterPro" id="IPR036859">
    <property type="entry name" value="CAP-Gly_dom_sf"/>
</dbReference>
<dbReference type="SUPFAM" id="SSF74924">
    <property type="entry name" value="Cap-Gly domain"/>
    <property type="match status" value="1"/>
</dbReference>
<dbReference type="SMART" id="SM01052">
    <property type="entry name" value="CAP_GLY"/>
    <property type="match status" value="1"/>
</dbReference>
<dbReference type="Proteomes" id="UP000681967">
    <property type="component" value="Unassembled WGS sequence"/>
</dbReference>
<dbReference type="GO" id="GO:0008017">
    <property type="term" value="F:microtubule binding"/>
    <property type="evidence" value="ECO:0007669"/>
    <property type="project" value="InterPro"/>
</dbReference>
<dbReference type="Gene3D" id="2.30.30.190">
    <property type="entry name" value="CAP Gly-rich-like domain"/>
    <property type="match status" value="1"/>
</dbReference>
<dbReference type="PROSITE" id="PS50245">
    <property type="entry name" value="CAP_GLY_2"/>
    <property type="match status" value="1"/>
</dbReference>
<evidence type="ECO:0000313" key="2">
    <source>
        <dbReference type="EMBL" id="CAF5125165.1"/>
    </source>
</evidence>
<accession>A0A8S3FJ64</accession>
<proteinExistence type="predicted"/>
<evidence type="ECO:0000313" key="3">
    <source>
        <dbReference type="Proteomes" id="UP000681967"/>
    </source>
</evidence>
<dbReference type="EMBL" id="CAJOBH010246061">
    <property type="protein sequence ID" value="CAF5125165.1"/>
    <property type="molecule type" value="Genomic_DNA"/>
</dbReference>
<name>A0A8S3FJ64_9BILA</name>
<dbReference type="PANTHER" id="PTHR13958">
    <property type="entry name" value="CENTROSOME-ASSOCIATED PROTEIN 350"/>
    <property type="match status" value="1"/>
</dbReference>
<protein>
    <recommendedName>
        <fullName evidence="1">CAP-Gly domain-containing protein</fullName>
    </recommendedName>
</protein>
<organism evidence="2 3">
    <name type="scientific">Rotaria magnacalcarata</name>
    <dbReference type="NCBI Taxonomy" id="392030"/>
    <lineage>
        <taxon>Eukaryota</taxon>
        <taxon>Metazoa</taxon>
        <taxon>Spiralia</taxon>
        <taxon>Gnathifera</taxon>
        <taxon>Rotifera</taxon>
        <taxon>Eurotatoria</taxon>
        <taxon>Bdelloidea</taxon>
        <taxon>Philodinida</taxon>
        <taxon>Philodinidae</taxon>
        <taxon>Rotaria</taxon>
    </lineage>
</organism>
<dbReference type="AlphaFoldDB" id="A0A8S3FJ64"/>
<dbReference type="InterPro" id="IPR028750">
    <property type="entry name" value="CEP350/CC187"/>
</dbReference>
<comment type="caution">
    <text evidence="2">The sequence shown here is derived from an EMBL/GenBank/DDBJ whole genome shotgun (WGS) entry which is preliminary data.</text>
</comment>
<dbReference type="Pfam" id="PF01302">
    <property type="entry name" value="CAP_GLY"/>
    <property type="match status" value="1"/>
</dbReference>
<dbReference type="InterPro" id="IPR000938">
    <property type="entry name" value="CAP-Gly_domain"/>
</dbReference>
<evidence type="ECO:0000259" key="1">
    <source>
        <dbReference type="PROSITE" id="PS50245"/>
    </source>
</evidence>
<dbReference type="GO" id="GO:0034453">
    <property type="term" value="P:microtubule anchoring"/>
    <property type="evidence" value="ECO:0007669"/>
    <property type="project" value="InterPro"/>
</dbReference>
<sequence>MCLVATERKSFLPLRLPSKTTIESSSVPIAHRQTTAAATPMTLTVENDTKSLFTVGDRVLINGLKSGTLRYVGAVKFAQGLFCGIELDEPDGKHDGLVNNIRYFQCETNHGIFVPQDKVILAPQGRTT</sequence>
<feature type="non-terminal residue" evidence="2">
    <location>
        <position position="1"/>
    </location>
</feature>
<dbReference type="PANTHER" id="PTHR13958:SF3">
    <property type="entry name" value="CAP-GLY DOMAIN-CONTAINING PROTEIN-RELATED"/>
    <property type="match status" value="1"/>
</dbReference>
<gene>
    <name evidence="2" type="ORF">BYL167_LOCUS67668</name>
</gene>
<reference evidence="2" key="1">
    <citation type="submission" date="2021-02" db="EMBL/GenBank/DDBJ databases">
        <authorList>
            <person name="Nowell W R."/>
        </authorList>
    </citation>
    <scope>NUCLEOTIDE SEQUENCE</scope>
</reference>
<dbReference type="GO" id="GO:0005813">
    <property type="term" value="C:centrosome"/>
    <property type="evidence" value="ECO:0007669"/>
    <property type="project" value="InterPro"/>
</dbReference>